<dbReference type="RefSeq" id="WP_369177647.1">
    <property type="nucleotide sequence ID" value="NZ_OZ156463.1"/>
</dbReference>
<name>A0A853F8E7_9GAMM</name>
<protein>
    <submittedName>
        <fullName evidence="6">OmpA family protein</fullName>
    </submittedName>
</protein>
<accession>A0A853F8E7</accession>
<dbReference type="InterPro" id="IPR050330">
    <property type="entry name" value="Bact_OuterMem_StrucFunc"/>
</dbReference>
<dbReference type="InterPro" id="IPR006665">
    <property type="entry name" value="OmpA-like"/>
</dbReference>
<dbReference type="InterPro" id="IPR006664">
    <property type="entry name" value="OMP_bac"/>
</dbReference>
<evidence type="ECO:0000313" key="7">
    <source>
        <dbReference type="Proteomes" id="UP000568751"/>
    </source>
</evidence>
<evidence type="ECO:0000256" key="4">
    <source>
        <dbReference type="PROSITE-ProRule" id="PRU00473"/>
    </source>
</evidence>
<dbReference type="PRINTS" id="PR01021">
    <property type="entry name" value="OMPADOMAIN"/>
</dbReference>
<keyword evidence="3" id="KW-0998">Cell outer membrane</keyword>
<dbReference type="EMBL" id="JACCHT010000002">
    <property type="protein sequence ID" value="NYT27965.1"/>
    <property type="molecule type" value="Genomic_DNA"/>
</dbReference>
<dbReference type="PROSITE" id="PS51257">
    <property type="entry name" value="PROKAR_LIPOPROTEIN"/>
    <property type="match status" value="1"/>
</dbReference>
<evidence type="ECO:0000256" key="3">
    <source>
        <dbReference type="ARBA" id="ARBA00023237"/>
    </source>
</evidence>
<dbReference type="CDD" id="cd07185">
    <property type="entry name" value="OmpA_C-like"/>
    <property type="match status" value="1"/>
</dbReference>
<keyword evidence="2 4" id="KW-0472">Membrane</keyword>
<comment type="caution">
    <text evidence="6">The sequence shown here is derived from an EMBL/GenBank/DDBJ whole genome shotgun (WGS) entry which is preliminary data.</text>
</comment>
<dbReference type="PANTHER" id="PTHR30329">
    <property type="entry name" value="STATOR ELEMENT OF FLAGELLAR MOTOR COMPLEX"/>
    <property type="match status" value="1"/>
</dbReference>
<proteinExistence type="predicted"/>
<dbReference type="Proteomes" id="UP000568751">
    <property type="component" value="Unassembled WGS sequence"/>
</dbReference>
<dbReference type="PROSITE" id="PS51123">
    <property type="entry name" value="OMPA_2"/>
    <property type="match status" value="1"/>
</dbReference>
<dbReference type="InterPro" id="IPR036737">
    <property type="entry name" value="OmpA-like_sf"/>
</dbReference>
<comment type="subcellular location">
    <subcellularLocation>
        <location evidence="1">Cell outer membrane</location>
    </subcellularLocation>
</comment>
<sequence>MKLLIILSLMAVLSGCSIMDKFSSGKSTKKVVIEDKGQNEIPAIIGEQSSFEWQESQEKSVASMPKQEKERILSALEASDVSFTLYFDFNADEISKDATQEIIKHVQFMQDNPQIRLHLEGHADARGTREYNLALAENRALRVKEVMSLYHIADRIKVISYGEEKPISKIDNEIGWQKNRRVEFVYK</sequence>
<evidence type="ECO:0000313" key="6">
    <source>
        <dbReference type="EMBL" id="NYT27965.1"/>
    </source>
</evidence>
<evidence type="ECO:0000256" key="1">
    <source>
        <dbReference type="ARBA" id="ARBA00004442"/>
    </source>
</evidence>
<evidence type="ECO:0000259" key="5">
    <source>
        <dbReference type="PROSITE" id="PS51123"/>
    </source>
</evidence>
<organism evidence="6 7">
    <name type="scientific">Candidatus Thiodubiliella endoseptemdiera</name>
    <dbReference type="NCBI Taxonomy" id="2738886"/>
    <lineage>
        <taxon>Bacteria</taxon>
        <taxon>Pseudomonadati</taxon>
        <taxon>Pseudomonadota</taxon>
        <taxon>Gammaproteobacteria</taxon>
        <taxon>Candidatus Pseudothioglobaceae</taxon>
        <taxon>Candidatus Thiodubiliella</taxon>
    </lineage>
</organism>
<dbReference type="GO" id="GO:0009279">
    <property type="term" value="C:cell outer membrane"/>
    <property type="evidence" value="ECO:0007669"/>
    <property type="project" value="UniProtKB-SubCell"/>
</dbReference>
<reference evidence="6 7" key="1">
    <citation type="submission" date="2020-05" db="EMBL/GenBank/DDBJ databases">
        <title>Horizontal transmission and recombination maintain forever young bacterial symbiont genomes.</title>
        <authorList>
            <person name="Russell S.L."/>
            <person name="Pepper-Tunick E."/>
            <person name="Svedberg J."/>
            <person name="Byrne A."/>
            <person name="Ruelas Castillo J."/>
            <person name="Vollmers C."/>
            <person name="Beinart R.A."/>
            <person name="Corbett-Detig R."/>
        </authorList>
    </citation>
    <scope>NUCLEOTIDE SEQUENCE [LARGE SCALE GENOMIC DNA]</scope>
    <source>
        <strain evidence="6">455</strain>
    </source>
</reference>
<dbReference type="Pfam" id="PF00691">
    <property type="entry name" value="OmpA"/>
    <property type="match status" value="1"/>
</dbReference>
<dbReference type="PANTHER" id="PTHR30329:SF21">
    <property type="entry name" value="LIPOPROTEIN YIAD-RELATED"/>
    <property type="match status" value="1"/>
</dbReference>
<dbReference type="Gene3D" id="3.30.1330.60">
    <property type="entry name" value="OmpA-like domain"/>
    <property type="match status" value="1"/>
</dbReference>
<gene>
    <name evidence="6" type="ORF">H0A76_08765</name>
</gene>
<feature type="domain" description="OmpA-like" evidence="5">
    <location>
        <begin position="74"/>
        <end position="187"/>
    </location>
</feature>
<evidence type="ECO:0000256" key="2">
    <source>
        <dbReference type="ARBA" id="ARBA00023136"/>
    </source>
</evidence>
<dbReference type="SUPFAM" id="SSF103088">
    <property type="entry name" value="OmpA-like"/>
    <property type="match status" value="1"/>
</dbReference>
<dbReference type="AlphaFoldDB" id="A0A853F8E7"/>